<dbReference type="InterPro" id="IPR001547">
    <property type="entry name" value="Glyco_hydro_5"/>
</dbReference>
<dbReference type="Gene3D" id="3.20.20.80">
    <property type="entry name" value="Glycosidases"/>
    <property type="match status" value="1"/>
</dbReference>
<evidence type="ECO:0000256" key="2">
    <source>
        <dbReference type="ARBA" id="ARBA00022801"/>
    </source>
</evidence>
<keyword evidence="3 4" id="KW-0326">Glycosidase</keyword>
<sequence length="550" mass="61846">MGKKPINTHLLPLIFSLVSLYLSATHALPLSTQSRWIVDEEGQRVKLACVNWVSHLELVVAEGLSKQPIDYISNKIIKMGFNCVRLTWPIYLVTNDSLASLSVKQSFVNHNLTNDILGLQANNPKFLELSLISAFQAVVTSLSNNNVMVILDNHLTIPGWCCSRTDGNGFFGDTYFDPDLWIEGLTKMATLFKNNPNVVGMSLRNELRGPKENANDWYRYMQKGAEAVHRANPNVLVILSGLNFDKDLSFLQTKPVTLSFQSKIVFEVHWYAFSDGSAWKDGNPDQVCSRVVANYMRMSGFLLDQGYPLFVSEWGVDLRGTNINDNRYLNCFLTWVSEHDLDWALWTLVGSYYLREGVVGMVEYYGVLDSDWRSVRNSSFLDRISAIQSPLQGAEKSHRKSPQKMIYHPSTGLCIIRKSLTEVMLGKCSEFNTWSYTSQKSLNMNGPFFCMKAHGSDHPVTLSIFCQGTGTSWEPMSDSKLHLSTRVEGNATLCLDVDEHNNVITRGCKCLKGDKLCDPESQWFKIVDAGWSTGKVFIDGVDMAAQLAMV</sequence>
<keyword evidence="8" id="KW-1185">Reference proteome</keyword>
<dbReference type="GO" id="GO:0000272">
    <property type="term" value="P:polysaccharide catabolic process"/>
    <property type="evidence" value="ECO:0007669"/>
    <property type="project" value="InterPro"/>
</dbReference>
<dbReference type="PANTHER" id="PTHR31263">
    <property type="entry name" value="CELLULASE FAMILY PROTEIN (AFU_ORTHOLOGUE AFUA_5G14560)"/>
    <property type="match status" value="1"/>
</dbReference>
<gene>
    <name evidence="7" type="ORF">RND81_02G244400</name>
</gene>
<reference evidence="7" key="1">
    <citation type="submission" date="2024-03" db="EMBL/GenBank/DDBJ databases">
        <title>WGS assembly of Saponaria officinalis var. Norfolk2.</title>
        <authorList>
            <person name="Jenkins J."/>
            <person name="Shu S."/>
            <person name="Grimwood J."/>
            <person name="Barry K."/>
            <person name="Goodstein D."/>
            <person name="Schmutz J."/>
            <person name="Leebens-Mack J."/>
            <person name="Osbourn A."/>
        </authorList>
    </citation>
    <scope>NUCLEOTIDE SEQUENCE [LARGE SCALE GENOMIC DNA]</scope>
    <source>
        <strain evidence="7">JIC</strain>
    </source>
</reference>
<name>A0AAW1MQ37_SAPOF</name>
<dbReference type="PANTHER" id="PTHR31263:SF44">
    <property type="entry name" value="OS04G0481200 PROTEIN"/>
    <property type="match status" value="1"/>
</dbReference>
<feature type="chain" id="PRO_5043934717" description="Glycoside hydrolase family 5 domain-containing protein" evidence="5">
    <location>
        <begin position="28"/>
        <end position="550"/>
    </location>
</feature>
<dbReference type="SUPFAM" id="SSF51445">
    <property type="entry name" value="(Trans)glycosidases"/>
    <property type="match status" value="1"/>
</dbReference>
<evidence type="ECO:0000313" key="7">
    <source>
        <dbReference type="EMBL" id="KAK9751130.1"/>
    </source>
</evidence>
<dbReference type="Pfam" id="PF00150">
    <property type="entry name" value="Cellulase"/>
    <property type="match status" value="1"/>
</dbReference>
<evidence type="ECO:0000313" key="8">
    <source>
        <dbReference type="Proteomes" id="UP001443914"/>
    </source>
</evidence>
<dbReference type="InterPro" id="IPR017853">
    <property type="entry name" value="GH"/>
</dbReference>
<protein>
    <recommendedName>
        <fullName evidence="6">Glycoside hydrolase family 5 domain-containing protein</fullName>
    </recommendedName>
</protein>
<evidence type="ECO:0000256" key="4">
    <source>
        <dbReference type="RuleBase" id="RU361153"/>
    </source>
</evidence>
<dbReference type="AlphaFoldDB" id="A0AAW1MQ37"/>
<comment type="similarity">
    <text evidence="1 4">Belongs to the glycosyl hydrolase 5 (cellulase A) family.</text>
</comment>
<feature type="signal peptide" evidence="5">
    <location>
        <begin position="1"/>
        <end position="27"/>
    </location>
</feature>
<dbReference type="SUPFAM" id="SSF50370">
    <property type="entry name" value="Ricin B-like lectins"/>
    <property type="match status" value="1"/>
</dbReference>
<evidence type="ECO:0000256" key="5">
    <source>
        <dbReference type="SAM" id="SignalP"/>
    </source>
</evidence>
<evidence type="ECO:0000256" key="3">
    <source>
        <dbReference type="ARBA" id="ARBA00023295"/>
    </source>
</evidence>
<keyword evidence="5" id="KW-0732">Signal</keyword>
<keyword evidence="2 4" id="KW-0378">Hydrolase</keyword>
<organism evidence="7 8">
    <name type="scientific">Saponaria officinalis</name>
    <name type="common">Common soapwort</name>
    <name type="synonym">Lychnis saponaria</name>
    <dbReference type="NCBI Taxonomy" id="3572"/>
    <lineage>
        <taxon>Eukaryota</taxon>
        <taxon>Viridiplantae</taxon>
        <taxon>Streptophyta</taxon>
        <taxon>Embryophyta</taxon>
        <taxon>Tracheophyta</taxon>
        <taxon>Spermatophyta</taxon>
        <taxon>Magnoliopsida</taxon>
        <taxon>eudicotyledons</taxon>
        <taxon>Gunneridae</taxon>
        <taxon>Pentapetalae</taxon>
        <taxon>Caryophyllales</taxon>
        <taxon>Caryophyllaceae</taxon>
        <taxon>Caryophylleae</taxon>
        <taxon>Saponaria</taxon>
    </lineage>
</organism>
<dbReference type="EMBL" id="JBDFQZ010000002">
    <property type="protein sequence ID" value="KAK9751130.1"/>
    <property type="molecule type" value="Genomic_DNA"/>
</dbReference>
<accession>A0AAW1MQ37</accession>
<dbReference type="Proteomes" id="UP001443914">
    <property type="component" value="Unassembled WGS sequence"/>
</dbReference>
<evidence type="ECO:0000259" key="6">
    <source>
        <dbReference type="Pfam" id="PF00150"/>
    </source>
</evidence>
<proteinExistence type="inferred from homology"/>
<comment type="caution">
    <text evidence="7">The sequence shown here is derived from an EMBL/GenBank/DDBJ whole genome shotgun (WGS) entry which is preliminary data.</text>
</comment>
<evidence type="ECO:0000256" key="1">
    <source>
        <dbReference type="ARBA" id="ARBA00005641"/>
    </source>
</evidence>
<dbReference type="InterPro" id="IPR035992">
    <property type="entry name" value="Ricin_B-like_lectins"/>
</dbReference>
<feature type="domain" description="Glycoside hydrolase family 5" evidence="6">
    <location>
        <begin position="68"/>
        <end position="348"/>
    </location>
</feature>
<dbReference type="GO" id="GO:0004553">
    <property type="term" value="F:hydrolase activity, hydrolyzing O-glycosyl compounds"/>
    <property type="evidence" value="ECO:0007669"/>
    <property type="project" value="InterPro"/>
</dbReference>